<evidence type="ECO:0000256" key="5">
    <source>
        <dbReference type="SAM" id="Phobius"/>
    </source>
</evidence>
<name>A0A9W6XBR6_9STRA</name>
<feature type="compositionally biased region" description="Polar residues" evidence="4">
    <location>
        <begin position="1284"/>
        <end position="1294"/>
    </location>
</feature>
<comment type="caution">
    <text evidence="7">The sequence shown here is derived from an EMBL/GenBank/DDBJ whole genome shotgun (WGS) entry which is preliminary data.</text>
</comment>
<dbReference type="PANTHER" id="PTHR44329">
    <property type="entry name" value="SERINE/THREONINE-PROTEIN KINASE TNNI3K-RELATED"/>
    <property type="match status" value="1"/>
</dbReference>
<feature type="region of interest" description="Disordered" evidence="4">
    <location>
        <begin position="110"/>
        <end position="324"/>
    </location>
</feature>
<dbReference type="GO" id="GO:0005524">
    <property type="term" value="F:ATP binding"/>
    <property type="evidence" value="ECO:0007669"/>
    <property type="project" value="UniProtKB-UniRule"/>
</dbReference>
<feature type="compositionally biased region" description="Polar residues" evidence="4">
    <location>
        <begin position="511"/>
        <end position="520"/>
    </location>
</feature>
<dbReference type="PROSITE" id="PS50011">
    <property type="entry name" value="PROTEIN_KINASE_DOM"/>
    <property type="match status" value="1"/>
</dbReference>
<dbReference type="InterPro" id="IPR051681">
    <property type="entry name" value="Ser/Thr_Kinases-Pseudokinases"/>
</dbReference>
<feature type="transmembrane region" description="Helical" evidence="5">
    <location>
        <begin position="1212"/>
        <end position="1229"/>
    </location>
</feature>
<feature type="region of interest" description="Disordered" evidence="4">
    <location>
        <begin position="412"/>
        <end position="433"/>
    </location>
</feature>
<feature type="region of interest" description="Disordered" evidence="4">
    <location>
        <begin position="506"/>
        <end position="527"/>
    </location>
</feature>
<dbReference type="Pfam" id="PF00069">
    <property type="entry name" value="Pkinase"/>
    <property type="match status" value="1"/>
</dbReference>
<feature type="region of interest" description="Disordered" evidence="4">
    <location>
        <begin position="1284"/>
        <end position="1319"/>
    </location>
</feature>
<evidence type="ECO:0000256" key="1">
    <source>
        <dbReference type="ARBA" id="ARBA00022741"/>
    </source>
</evidence>
<dbReference type="InterPro" id="IPR011009">
    <property type="entry name" value="Kinase-like_dom_sf"/>
</dbReference>
<dbReference type="SMART" id="SM00220">
    <property type="entry name" value="S_TKc"/>
    <property type="match status" value="1"/>
</dbReference>
<feature type="transmembrane region" description="Helical" evidence="5">
    <location>
        <begin position="1235"/>
        <end position="1254"/>
    </location>
</feature>
<evidence type="ECO:0000313" key="8">
    <source>
        <dbReference type="Proteomes" id="UP001165121"/>
    </source>
</evidence>
<dbReference type="PANTHER" id="PTHR44329:SF214">
    <property type="entry name" value="PROTEIN KINASE DOMAIN-CONTAINING PROTEIN"/>
    <property type="match status" value="1"/>
</dbReference>
<feature type="compositionally biased region" description="Pro residues" evidence="4">
    <location>
        <begin position="165"/>
        <end position="206"/>
    </location>
</feature>
<evidence type="ECO:0000259" key="6">
    <source>
        <dbReference type="PROSITE" id="PS50011"/>
    </source>
</evidence>
<dbReference type="PROSITE" id="PS00108">
    <property type="entry name" value="PROTEIN_KINASE_ST"/>
    <property type="match status" value="1"/>
</dbReference>
<feature type="transmembrane region" description="Helical" evidence="5">
    <location>
        <begin position="441"/>
        <end position="466"/>
    </location>
</feature>
<feature type="region of interest" description="Disordered" evidence="4">
    <location>
        <begin position="1127"/>
        <end position="1154"/>
    </location>
</feature>
<keyword evidence="5" id="KW-0472">Membrane</keyword>
<accession>A0A9W6XBR6</accession>
<feature type="binding site" evidence="3">
    <location>
        <position position="577"/>
    </location>
    <ligand>
        <name>ATP</name>
        <dbReference type="ChEBI" id="CHEBI:30616"/>
    </ligand>
</feature>
<dbReference type="InterPro" id="IPR000719">
    <property type="entry name" value="Prot_kinase_dom"/>
</dbReference>
<dbReference type="EMBL" id="BSXT01000868">
    <property type="protein sequence ID" value="GMF35366.1"/>
    <property type="molecule type" value="Genomic_DNA"/>
</dbReference>
<feature type="compositionally biased region" description="Low complexity" evidence="4">
    <location>
        <begin position="152"/>
        <end position="164"/>
    </location>
</feature>
<feature type="compositionally biased region" description="Low complexity" evidence="4">
    <location>
        <begin position="207"/>
        <end position="229"/>
    </location>
</feature>
<evidence type="ECO:0000256" key="4">
    <source>
        <dbReference type="SAM" id="MobiDB-lite"/>
    </source>
</evidence>
<dbReference type="PROSITE" id="PS00107">
    <property type="entry name" value="PROTEIN_KINASE_ATP"/>
    <property type="match status" value="1"/>
</dbReference>
<feature type="compositionally biased region" description="Low complexity" evidence="4">
    <location>
        <begin position="412"/>
        <end position="427"/>
    </location>
</feature>
<dbReference type="CDD" id="cd13999">
    <property type="entry name" value="STKc_MAP3K-like"/>
    <property type="match status" value="1"/>
</dbReference>
<feature type="domain" description="Protein kinase" evidence="6">
    <location>
        <begin position="550"/>
        <end position="823"/>
    </location>
</feature>
<dbReference type="InterPro" id="IPR008271">
    <property type="entry name" value="Ser/Thr_kinase_AS"/>
</dbReference>
<dbReference type="Gene3D" id="1.10.510.10">
    <property type="entry name" value="Transferase(Phosphotransferase) domain 1"/>
    <property type="match status" value="1"/>
</dbReference>
<evidence type="ECO:0000313" key="7">
    <source>
        <dbReference type="EMBL" id="GMF35366.1"/>
    </source>
</evidence>
<keyword evidence="5" id="KW-0812">Transmembrane</keyword>
<feature type="compositionally biased region" description="Low complexity" evidence="4">
    <location>
        <begin position="296"/>
        <end position="324"/>
    </location>
</feature>
<dbReference type="SUPFAM" id="SSF56112">
    <property type="entry name" value="Protein kinase-like (PK-like)"/>
    <property type="match status" value="1"/>
</dbReference>
<protein>
    <submittedName>
        <fullName evidence="7">Unnamed protein product</fullName>
    </submittedName>
</protein>
<dbReference type="OrthoDB" id="103633at2759"/>
<evidence type="ECO:0000256" key="3">
    <source>
        <dbReference type="PROSITE-ProRule" id="PRU10141"/>
    </source>
</evidence>
<feature type="compositionally biased region" description="Polar residues" evidence="4">
    <location>
        <begin position="113"/>
        <end position="126"/>
    </location>
</feature>
<keyword evidence="5" id="KW-1133">Transmembrane helix</keyword>
<proteinExistence type="predicted"/>
<dbReference type="PRINTS" id="PR01217">
    <property type="entry name" value="PRICHEXTENSN"/>
</dbReference>
<keyword evidence="1 3" id="KW-0547">Nucleotide-binding</keyword>
<feature type="region of interest" description="Disordered" evidence="4">
    <location>
        <begin position="1074"/>
        <end position="1104"/>
    </location>
</feature>
<evidence type="ECO:0000256" key="2">
    <source>
        <dbReference type="ARBA" id="ARBA00022840"/>
    </source>
</evidence>
<keyword evidence="8" id="KW-1185">Reference proteome</keyword>
<keyword evidence="2 3" id="KW-0067">ATP-binding</keyword>
<feature type="compositionally biased region" description="Low complexity" evidence="4">
    <location>
        <begin position="133"/>
        <end position="145"/>
    </location>
</feature>
<dbReference type="InterPro" id="IPR017441">
    <property type="entry name" value="Protein_kinase_ATP_BS"/>
</dbReference>
<dbReference type="GO" id="GO:0004674">
    <property type="term" value="F:protein serine/threonine kinase activity"/>
    <property type="evidence" value="ECO:0007669"/>
    <property type="project" value="TreeGrafter"/>
</dbReference>
<feature type="compositionally biased region" description="Pro residues" evidence="4">
    <location>
        <begin position="275"/>
        <end position="295"/>
    </location>
</feature>
<reference evidence="7" key="1">
    <citation type="submission" date="2023-04" db="EMBL/GenBank/DDBJ databases">
        <title>Phytophthora fragariaefolia NBRC 109709.</title>
        <authorList>
            <person name="Ichikawa N."/>
            <person name="Sato H."/>
            <person name="Tonouchi N."/>
        </authorList>
    </citation>
    <scope>NUCLEOTIDE SEQUENCE</scope>
    <source>
        <strain evidence="7">NBRC 109709</strain>
    </source>
</reference>
<sequence length="1386" mass="146655">MRFVTCFYLLITTGDSPAISIQFQASAPIVKLSLPHARHQSVTDLRRLVDQSVGNGEQITRTTPECDLVSVFHPLSSYRGGCLPDRWQVHFDLNVACWPQPNLLQGVLGEGSAGSSAATNTDNTPVVASVPLTEAPPATETSAPPTEKPLMTDTTDPPTTEQPTTEPPTIAPPTTDPPSKAPSPTSPPTKPPTSTAPPATEPPTTKPPTVGAPTTKPPTTEAPLTASPTTDPPATEPSTTKPPKTEPPTTEPPTTKAPLTGPPTTEPTTTEVPLTAPPTTDPPTTGPPATTPTPTPKNASTTAPTTSAPSTTALPTVTTTKPATTSVPMTITTAAPSATTTAPVTPAAAIVVEHYNSSTLPPEVDSSLLNGSKLVNVEVAETRVGGGTTYSYVIITKTGETVKTIVLSPSISSPIGSGEASTSSGSTLPNTSGSLKASSSLGVGAIVGIIGGVFVVMLVMFAFFVVQQRRTKDRPSNALLNEVLGLPVVGKQVRLLEHGRSMAETEYADGTRTTANSRSPGGSIPEGRRHRVTLWEDPVILASRIPFDRIERGIVIGHGAFGEVYRGHYRDQDVAIKTLIPEKRKDIAHIKAFFSEVRIMATMEHPNIVPFIGVAWESLSDLLCVTEFMPGGDLRSLLKGYLARDVPPGMDGTKMQIAYDMAFALTYLHSLEPVMMHRDLKSRNILLTESLHAKITDFGASRIRTDETMTSNVGSSLWMAPEVMMSRHYDEKADVFSLGVVISELDTHELPYSNTKYESGSGRRLPDAAVLQMVSMGKLRVSCSRFMDPEMAHLVEQCVSVYPDDRPTAAECDLAAVVVVLYLTLDWNSAPNWFVLHVSLAIILDRFDINYIAIAIEIAVGADAGGYVYLLESGCEPLRPSFPTADHADRDQEFNASISTNQRGESIKYRKGGLASPAFGKTCVGRWHRGRESKFKAVCKGCEPIRSIAHVPHGAALELRGRVPAAPRRRRIAAAAGRVPAQAERRQVEAQALEPALVRAGPRRRRAALLPPRVAPGGRAAALGRARRAAAAPGGRVARGAGRPAGGRAHALLLHGGGGRPEGGAALRRHERRVPPVDHGHLGHYQPRAASGEGRGQGGARQSRESGVVVLLGGGRAVPAALACQASEEGAGAGGRGERRAGGRNGCGAETSDGAGRWPSGGCNRFAVAQRGLTGANAAAVRLCRQQQGAADCAEPGDRFGRMLWIAAEVAAARRLTGLILYFGVLVLLRFGDASAWFLIALAANALCVWLLWFRQVEPRTKLALLRSPRRRLVAAVTAGGNLSPASSADSANGTEAPKEKPKPKRKASLSRDRASSNSVDDALPAKCATFSGEINGVKIAAGASLKMCATAPTEIVSGCWTQVDATRFNVRLGLILRVVLLLEPY</sequence>
<gene>
    <name evidence="7" type="ORF">Pfra01_000933900</name>
</gene>
<organism evidence="7 8">
    <name type="scientific">Phytophthora fragariaefolia</name>
    <dbReference type="NCBI Taxonomy" id="1490495"/>
    <lineage>
        <taxon>Eukaryota</taxon>
        <taxon>Sar</taxon>
        <taxon>Stramenopiles</taxon>
        <taxon>Oomycota</taxon>
        <taxon>Peronosporomycetes</taxon>
        <taxon>Peronosporales</taxon>
        <taxon>Peronosporaceae</taxon>
        <taxon>Phytophthora</taxon>
    </lineage>
</organism>
<dbReference type="Proteomes" id="UP001165121">
    <property type="component" value="Unassembled WGS sequence"/>
</dbReference>